<evidence type="ECO:0000256" key="1">
    <source>
        <dbReference type="SAM" id="MobiDB-lite"/>
    </source>
</evidence>
<evidence type="ECO:0000313" key="3">
    <source>
        <dbReference type="Proteomes" id="UP000735302"/>
    </source>
</evidence>
<accession>A0AAV3Z895</accession>
<keyword evidence="3" id="KW-1185">Reference proteome</keyword>
<reference evidence="2 3" key="1">
    <citation type="journal article" date="2021" name="Elife">
        <title>Chloroplast acquisition without the gene transfer in kleptoplastic sea slugs, Plakobranchus ocellatus.</title>
        <authorList>
            <person name="Maeda T."/>
            <person name="Takahashi S."/>
            <person name="Yoshida T."/>
            <person name="Shimamura S."/>
            <person name="Takaki Y."/>
            <person name="Nagai Y."/>
            <person name="Toyoda A."/>
            <person name="Suzuki Y."/>
            <person name="Arimoto A."/>
            <person name="Ishii H."/>
            <person name="Satoh N."/>
            <person name="Nishiyama T."/>
            <person name="Hasebe M."/>
            <person name="Maruyama T."/>
            <person name="Minagawa J."/>
            <person name="Obokata J."/>
            <person name="Shigenobu S."/>
        </authorList>
    </citation>
    <scope>NUCLEOTIDE SEQUENCE [LARGE SCALE GENOMIC DNA]</scope>
</reference>
<proteinExistence type="predicted"/>
<protein>
    <submittedName>
        <fullName evidence="2">Uncharacterized protein</fullName>
    </submittedName>
</protein>
<gene>
    <name evidence="2" type="ORF">PoB_001713900</name>
</gene>
<organism evidence="2 3">
    <name type="scientific">Plakobranchus ocellatus</name>
    <dbReference type="NCBI Taxonomy" id="259542"/>
    <lineage>
        <taxon>Eukaryota</taxon>
        <taxon>Metazoa</taxon>
        <taxon>Spiralia</taxon>
        <taxon>Lophotrochozoa</taxon>
        <taxon>Mollusca</taxon>
        <taxon>Gastropoda</taxon>
        <taxon>Heterobranchia</taxon>
        <taxon>Euthyneura</taxon>
        <taxon>Panpulmonata</taxon>
        <taxon>Sacoglossa</taxon>
        <taxon>Placobranchoidea</taxon>
        <taxon>Plakobranchidae</taxon>
        <taxon>Plakobranchus</taxon>
    </lineage>
</organism>
<name>A0AAV3Z895_9GAST</name>
<dbReference type="AlphaFoldDB" id="A0AAV3Z895"/>
<dbReference type="Proteomes" id="UP000735302">
    <property type="component" value="Unassembled WGS sequence"/>
</dbReference>
<evidence type="ECO:0000313" key="2">
    <source>
        <dbReference type="EMBL" id="GFN90633.1"/>
    </source>
</evidence>
<dbReference type="EMBL" id="BLXT01002056">
    <property type="protein sequence ID" value="GFN90633.1"/>
    <property type="molecule type" value="Genomic_DNA"/>
</dbReference>
<comment type="caution">
    <text evidence="2">The sequence shown here is derived from an EMBL/GenBank/DDBJ whole genome shotgun (WGS) entry which is preliminary data.</text>
</comment>
<sequence>MTFDSEAQNPIKARLGLKAMWRDEKLLPFMLRSDLYKQNEGKSLVGTHHLTLTTSSKSTTVLIVGLSQRCRWGLRQGASSLNVDPGKPNSRVDRTRGSRNTGKETSGMLVFISSKALEI</sequence>
<feature type="region of interest" description="Disordered" evidence="1">
    <location>
        <begin position="78"/>
        <end position="103"/>
    </location>
</feature>